<evidence type="ECO:0000313" key="8">
    <source>
        <dbReference type="Proteomes" id="UP001187531"/>
    </source>
</evidence>
<feature type="compositionally biased region" description="Low complexity" evidence="4">
    <location>
        <begin position="112"/>
        <end position="127"/>
    </location>
</feature>
<keyword evidence="1" id="KW-0479">Metal-binding</keyword>
<dbReference type="SMART" id="SM00239">
    <property type="entry name" value="C2"/>
    <property type="match status" value="3"/>
</dbReference>
<organism evidence="7 8">
    <name type="scientific">Artemia franciscana</name>
    <name type="common">Brine shrimp</name>
    <name type="synonym">Artemia sanfranciscana</name>
    <dbReference type="NCBI Taxonomy" id="6661"/>
    <lineage>
        <taxon>Eukaryota</taxon>
        <taxon>Metazoa</taxon>
        <taxon>Ecdysozoa</taxon>
        <taxon>Arthropoda</taxon>
        <taxon>Crustacea</taxon>
        <taxon>Branchiopoda</taxon>
        <taxon>Anostraca</taxon>
        <taxon>Artemiidae</taxon>
        <taxon>Artemia</taxon>
    </lineage>
</organism>
<dbReference type="PANTHER" id="PTHR45911">
    <property type="entry name" value="C2 DOMAIN-CONTAINING PROTEIN"/>
    <property type="match status" value="1"/>
</dbReference>
<feature type="transmembrane region" description="Helical" evidence="5">
    <location>
        <begin position="839"/>
        <end position="864"/>
    </location>
</feature>
<dbReference type="SUPFAM" id="SSF49562">
    <property type="entry name" value="C2 domain (Calcium/lipid-binding domain, CaLB)"/>
    <property type="match status" value="3"/>
</dbReference>
<keyword evidence="5" id="KW-0812">Transmembrane</keyword>
<feature type="compositionally biased region" description="Polar residues" evidence="4">
    <location>
        <begin position="57"/>
        <end position="69"/>
    </location>
</feature>
<comment type="caution">
    <text evidence="7">The sequence shown here is derived from an EMBL/GenBank/DDBJ whole genome shotgun (WGS) entry which is preliminary data.</text>
</comment>
<keyword evidence="5" id="KW-0472">Membrane</keyword>
<reference evidence="7" key="1">
    <citation type="submission" date="2023-07" db="EMBL/GenBank/DDBJ databases">
        <title>Chromosome-level genome assembly of Artemia franciscana.</title>
        <authorList>
            <person name="Jo E."/>
        </authorList>
    </citation>
    <scope>NUCLEOTIDE SEQUENCE</scope>
    <source>
        <tissue evidence="7">Whole body</tissue>
    </source>
</reference>
<dbReference type="PROSITE" id="PS50004">
    <property type="entry name" value="C2"/>
    <property type="match status" value="3"/>
</dbReference>
<dbReference type="GO" id="GO:0005509">
    <property type="term" value="F:calcium ion binding"/>
    <property type="evidence" value="ECO:0007669"/>
    <property type="project" value="TreeGrafter"/>
</dbReference>
<evidence type="ECO:0000256" key="1">
    <source>
        <dbReference type="ARBA" id="ARBA00022723"/>
    </source>
</evidence>
<evidence type="ECO:0000256" key="3">
    <source>
        <dbReference type="SAM" id="Coils"/>
    </source>
</evidence>
<feature type="domain" description="C2" evidence="6">
    <location>
        <begin position="532"/>
        <end position="645"/>
    </location>
</feature>
<feature type="compositionally biased region" description="Basic residues" evidence="4">
    <location>
        <begin position="22"/>
        <end position="37"/>
    </location>
</feature>
<keyword evidence="2" id="KW-0106">Calcium</keyword>
<dbReference type="Proteomes" id="UP001187531">
    <property type="component" value="Unassembled WGS sequence"/>
</dbReference>
<dbReference type="Pfam" id="PF00168">
    <property type="entry name" value="C2"/>
    <property type="match status" value="3"/>
</dbReference>
<evidence type="ECO:0000256" key="5">
    <source>
        <dbReference type="SAM" id="Phobius"/>
    </source>
</evidence>
<dbReference type="GO" id="GO:0046928">
    <property type="term" value="P:regulation of neurotransmitter secretion"/>
    <property type="evidence" value="ECO:0007669"/>
    <property type="project" value="TreeGrafter"/>
</dbReference>
<dbReference type="EMBL" id="JAVRJZ010000012">
    <property type="protein sequence ID" value="KAK2715355.1"/>
    <property type="molecule type" value="Genomic_DNA"/>
</dbReference>
<dbReference type="FunFam" id="2.60.40.150:FF:000167">
    <property type="entry name" value="Multiple C2 domains, transmembrane 2a"/>
    <property type="match status" value="1"/>
</dbReference>
<feature type="region of interest" description="Disordered" evidence="4">
    <location>
        <begin position="105"/>
        <end position="130"/>
    </location>
</feature>
<protein>
    <recommendedName>
        <fullName evidence="6">C2 domain-containing protein</fullName>
    </recommendedName>
</protein>
<feature type="domain" description="C2" evidence="6">
    <location>
        <begin position="366"/>
        <end position="483"/>
    </location>
</feature>
<name>A0AA88HT98_ARTSF</name>
<dbReference type="Gene3D" id="2.60.40.150">
    <property type="entry name" value="C2 domain"/>
    <property type="match status" value="3"/>
</dbReference>
<keyword evidence="8" id="KW-1185">Reference proteome</keyword>
<accession>A0AA88HT98</accession>
<gene>
    <name evidence="7" type="ORF">QYM36_010092</name>
</gene>
<dbReference type="CDD" id="cd08377">
    <property type="entry name" value="C2C_MCTP_PRT"/>
    <property type="match status" value="1"/>
</dbReference>
<dbReference type="InterPro" id="IPR000008">
    <property type="entry name" value="C2_dom"/>
</dbReference>
<evidence type="ECO:0000313" key="7">
    <source>
        <dbReference type="EMBL" id="KAK2715355.1"/>
    </source>
</evidence>
<feature type="region of interest" description="Disordered" evidence="4">
    <location>
        <begin position="1"/>
        <end position="69"/>
    </location>
</feature>
<dbReference type="InterPro" id="IPR035892">
    <property type="entry name" value="C2_domain_sf"/>
</dbReference>
<dbReference type="AlphaFoldDB" id="A0AA88HT98"/>
<keyword evidence="3" id="KW-0175">Coiled coil</keyword>
<evidence type="ECO:0000256" key="4">
    <source>
        <dbReference type="SAM" id="MobiDB-lite"/>
    </source>
</evidence>
<sequence>MIEDSEISPDQASEKQSPGKLRTSRRKRIHLLQRKWSKSVSDLSKSAAEQPKIGATDNGTSKASSENTADSGISTLLEVKVEGMKAHHQTVFGFFKSKFQRHNKDVYHGTDSSSAEPTPRSTPSSSPHLHRFVPFSRKRLSETYVQHHKKFVPVKDNLELRDENQKLSLCSRTKIGLSLDSLEDFGDKEIQKYQNTQEEELDDRIDAISTAENLKQEIEKVEREMERKKYELFDVRVNLIRARNLPAKDACGTSDPYVKFKHKNRLLYKSSTVYKNLNPVWQEGFNATVDDTLSPLYVKVFDYDWGFQDDFLGSGHIDLSSVDFHKPTDVTLRLKEGEFAETHGEIDLNITLSPKTIEEHEKQIHYLRTVDQTKRLKSQIWSAVVTIILVEGYNFTTKDGGAPGRPYIKLKLGQEKWKSKATQKSHSPSWREQFDFHLFEDRSILDVFYCDKESRNKDEIIGKFTLDLSKLERETTHRIRQNLVVDHSDGCISDVVGTLFLLLTISGSTSTESISDLTANESNSDRSTTLAKRYGLLRTFRNLRDVGHLTVKVFRARGLAAADIGGKSDPYCVLELDNARLQTQTEYRTLTPNWYKIFTFQVKDINSALEVTVYDEDRSRRSDFLGMIVIPLLRINNGERRWFTLKDRTLRTVAEGNNPEILLELFVEWNSIRGALRTLQPKEKKYMDSSEGFSRIIFMRNVTRLKAVGKEIYSIVQFFESCFEWESPIRSGIAFLSFIVGSFYFEPFMVPLALLPFFLKNYIVNIVSSGRACGSREVDFSDVSGGSAAEEDDDKEEKKSLKMKLQAIQEVTQTVQNSIGYMASLGEQVKNTFNFTVPFLSWLAVFLLFGVSLLLYLINIRWLIMIWGTIKFTRKLVRPTSVPNNELLDFLSRVPDKESLIQSREVPHNDSPISVRNKKRKM</sequence>
<feature type="domain" description="C2" evidence="6">
    <location>
        <begin position="215"/>
        <end position="332"/>
    </location>
</feature>
<proteinExistence type="predicted"/>
<dbReference type="GO" id="GO:0030672">
    <property type="term" value="C:synaptic vesicle membrane"/>
    <property type="evidence" value="ECO:0007669"/>
    <property type="project" value="TreeGrafter"/>
</dbReference>
<dbReference type="PANTHER" id="PTHR45911:SF4">
    <property type="entry name" value="MULTIPLE C2 AND TRANSMEMBRANE DOMAIN-CONTAINING PROTEIN"/>
    <property type="match status" value="1"/>
</dbReference>
<evidence type="ECO:0000256" key="2">
    <source>
        <dbReference type="ARBA" id="ARBA00022837"/>
    </source>
</evidence>
<evidence type="ECO:0000259" key="6">
    <source>
        <dbReference type="PROSITE" id="PS50004"/>
    </source>
</evidence>
<feature type="coiled-coil region" evidence="3">
    <location>
        <begin position="204"/>
        <end position="231"/>
    </location>
</feature>
<keyword evidence="5" id="KW-1133">Transmembrane helix</keyword>